<dbReference type="AlphaFoldDB" id="A0A6G4X8L9"/>
<comment type="caution">
    <text evidence="2">The sequence shown here is derived from an EMBL/GenBank/DDBJ whole genome shotgun (WGS) entry which is preliminary data.</text>
</comment>
<organism evidence="2 3">
    <name type="scientific">Streptomyces boncukensis</name>
    <dbReference type="NCBI Taxonomy" id="2711219"/>
    <lineage>
        <taxon>Bacteria</taxon>
        <taxon>Bacillati</taxon>
        <taxon>Actinomycetota</taxon>
        <taxon>Actinomycetes</taxon>
        <taxon>Kitasatosporales</taxon>
        <taxon>Streptomycetaceae</taxon>
        <taxon>Streptomyces</taxon>
    </lineage>
</organism>
<keyword evidence="3" id="KW-1185">Reference proteome</keyword>
<evidence type="ECO:0000313" key="2">
    <source>
        <dbReference type="EMBL" id="NGO73593.1"/>
    </source>
</evidence>
<dbReference type="InterPro" id="IPR007278">
    <property type="entry name" value="DUF397"/>
</dbReference>
<proteinExistence type="predicted"/>
<dbReference type="EMBL" id="JAAKZZ010000802">
    <property type="protein sequence ID" value="NGO73593.1"/>
    <property type="molecule type" value="Genomic_DNA"/>
</dbReference>
<feature type="domain" description="DUF397" evidence="1">
    <location>
        <begin position="5"/>
        <end position="48"/>
    </location>
</feature>
<evidence type="ECO:0000313" key="3">
    <source>
        <dbReference type="Proteomes" id="UP000477722"/>
    </source>
</evidence>
<accession>A0A6G4X8L9</accession>
<dbReference type="Proteomes" id="UP000477722">
    <property type="component" value="Unassembled WGS sequence"/>
</dbReference>
<dbReference type="Pfam" id="PF04149">
    <property type="entry name" value="DUF397"/>
    <property type="match status" value="1"/>
</dbReference>
<feature type="non-terminal residue" evidence="2">
    <location>
        <position position="48"/>
    </location>
</feature>
<gene>
    <name evidence="2" type="ORF">G5C65_35770</name>
</gene>
<sequence>MPTRLNWHKSSFCAEANNCLEVAPSVWGARPALHLRESDDPSRVLTTT</sequence>
<reference evidence="2 3" key="1">
    <citation type="submission" date="2020-02" db="EMBL/GenBank/DDBJ databases">
        <title>Whole-genome analyses of novel actinobacteria.</title>
        <authorList>
            <person name="Sahin N."/>
            <person name="Tatar D."/>
        </authorList>
    </citation>
    <scope>NUCLEOTIDE SEQUENCE [LARGE SCALE GENOMIC DNA]</scope>
    <source>
        <strain evidence="2 3">SB3404</strain>
    </source>
</reference>
<protein>
    <submittedName>
        <fullName evidence="2">DUF397 domain-containing protein</fullName>
    </submittedName>
</protein>
<name>A0A6G4X8L9_9ACTN</name>
<evidence type="ECO:0000259" key="1">
    <source>
        <dbReference type="Pfam" id="PF04149"/>
    </source>
</evidence>